<evidence type="ECO:0000259" key="2">
    <source>
        <dbReference type="Pfam" id="PF07905"/>
    </source>
</evidence>
<dbReference type="PANTHER" id="PTHR33744">
    <property type="entry name" value="CARBOHYDRATE DIACID REGULATOR"/>
    <property type="match status" value="1"/>
</dbReference>
<dbReference type="Proteomes" id="UP000238415">
    <property type="component" value="Unassembled WGS sequence"/>
</dbReference>
<dbReference type="OrthoDB" id="143422at2"/>
<proteinExistence type="inferred from homology"/>
<evidence type="ECO:0000259" key="4">
    <source>
        <dbReference type="Pfam" id="PF17853"/>
    </source>
</evidence>
<dbReference type="InterPro" id="IPR025736">
    <property type="entry name" value="PucR_C-HTH_dom"/>
</dbReference>
<protein>
    <submittedName>
        <fullName evidence="5">Purine catabolism regulatory protein</fullName>
    </submittedName>
</protein>
<sequence length="539" mass="61915">MNEHFGIRVEDILKIPIFKKCRVVGGVDGLNRIITNVNVMEVPDILPWIRPGDFIFTTAYAIKDDVEAQKILIPQLAKRGASGLAIKSQRYIETIPRYMIEAANNLSFPLIELPVEVNFSELISSILTQIVNRQASFLEHSVKVHQQFTDLILNGGQLDQIAEALTELIDAYVCLEDLINFRRVIYPPELPGHIMSLFEKNYTDIQDFYRQEINIEGTKLESVILPIIVEGQQYGWVQAIAIDRDFSLFELTTLERVCSIVALDILRQQNVTQVENRYKGEFLNQLLSSPEHNEKVFIERSKTFGWDISKNNATLIFEVLPGHEKKLKIKQQDIKSQAAILLKNYCDRNKLRYFLVNNDEGIILFLESDLVFANNNIIHQLKALLNYWHVTIGIGNGYSGIKGIKKSFREAKLALEVGKYLFGSGQVIYYRDLGVYSLLLKNTDIAELKDFVQEMLGPLEIYDLNKKGELLKTLKTFLETNCNVKETAEKLYMHYNTVLYRVNKIKELIGVDFNNPDQVLNLQVAMRLLEVLERFNKTT</sequence>
<dbReference type="Gene3D" id="1.10.10.2840">
    <property type="entry name" value="PucR C-terminal helix-turn-helix domain"/>
    <property type="match status" value="1"/>
</dbReference>
<keyword evidence="6" id="KW-1185">Reference proteome</keyword>
<comment type="caution">
    <text evidence="5">The sequence shown here is derived from an EMBL/GenBank/DDBJ whole genome shotgun (WGS) entry which is preliminary data.</text>
</comment>
<dbReference type="InterPro" id="IPR051448">
    <property type="entry name" value="CdaR-like_regulators"/>
</dbReference>
<reference evidence="5 6" key="1">
    <citation type="submission" date="2018-03" db="EMBL/GenBank/DDBJ databases">
        <title>Genome sequence of Moorella humiferrea DSM 23265.</title>
        <authorList>
            <person name="Poehlein A."/>
            <person name="Daniel R."/>
        </authorList>
    </citation>
    <scope>NUCLEOTIDE SEQUENCE [LARGE SCALE GENOMIC DNA]</scope>
    <source>
        <strain evidence="5 6">DSM 23265</strain>
    </source>
</reference>
<feature type="domain" description="PucR C-terminal helix-turn-helix" evidence="3">
    <location>
        <begin position="470"/>
        <end position="528"/>
    </location>
</feature>
<dbReference type="Pfam" id="PF13556">
    <property type="entry name" value="HTH_30"/>
    <property type="match status" value="1"/>
</dbReference>
<evidence type="ECO:0000313" key="6">
    <source>
        <dbReference type="Proteomes" id="UP000238415"/>
    </source>
</evidence>
<comment type="similarity">
    <text evidence="1">Belongs to the CdaR family.</text>
</comment>
<accession>A0A2T0ALL2</accession>
<evidence type="ECO:0000256" key="1">
    <source>
        <dbReference type="ARBA" id="ARBA00006754"/>
    </source>
</evidence>
<dbReference type="Pfam" id="PF17853">
    <property type="entry name" value="GGDEF_2"/>
    <property type="match status" value="1"/>
</dbReference>
<dbReference type="EMBL" id="PVXM01000055">
    <property type="protein sequence ID" value="PRR69499.1"/>
    <property type="molecule type" value="Genomic_DNA"/>
</dbReference>
<dbReference type="InterPro" id="IPR042070">
    <property type="entry name" value="PucR_C-HTH_sf"/>
</dbReference>
<feature type="domain" description="Purine catabolism PurC-like" evidence="2">
    <location>
        <begin position="11"/>
        <end position="130"/>
    </location>
</feature>
<name>A0A2T0ALL2_9FIRM</name>
<dbReference type="InterPro" id="IPR012914">
    <property type="entry name" value="PucR_dom"/>
</dbReference>
<feature type="domain" description="CdaR GGDEF-like" evidence="4">
    <location>
        <begin position="294"/>
        <end position="417"/>
    </location>
</feature>
<dbReference type="InterPro" id="IPR041522">
    <property type="entry name" value="CdaR_GGDEF"/>
</dbReference>
<gene>
    <name evidence="5" type="primary">pucR_2</name>
    <name evidence="5" type="ORF">MOHU_23030</name>
</gene>
<dbReference type="Pfam" id="PF07905">
    <property type="entry name" value="PucR"/>
    <property type="match status" value="1"/>
</dbReference>
<dbReference type="PANTHER" id="PTHR33744:SF1">
    <property type="entry name" value="DNA-BINDING TRANSCRIPTIONAL ACTIVATOR ADER"/>
    <property type="match status" value="1"/>
</dbReference>
<dbReference type="AlphaFoldDB" id="A0A2T0ALL2"/>
<organism evidence="5 6">
    <name type="scientific">Neomoorella humiferrea</name>
    <dbReference type="NCBI Taxonomy" id="676965"/>
    <lineage>
        <taxon>Bacteria</taxon>
        <taxon>Bacillati</taxon>
        <taxon>Bacillota</taxon>
        <taxon>Clostridia</taxon>
        <taxon>Neomoorellales</taxon>
        <taxon>Neomoorellaceae</taxon>
        <taxon>Neomoorella</taxon>
    </lineage>
</organism>
<evidence type="ECO:0000313" key="5">
    <source>
        <dbReference type="EMBL" id="PRR69499.1"/>
    </source>
</evidence>
<dbReference type="RefSeq" id="WP_106006226.1">
    <property type="nucleotide sequence ID" value="NZ_CP136419.1"/>
</dbReference>
<evidence type="ECO:0000259" key="3">
    <source>
        <dbReference type="Pfam" id="PF13556"/>
    </source>
</evidence>